<dbReference type="PANTHER" id="PTHR13994:SF46">
    <property type="entry name" value="NUCLEOSIDE DIPHOSPHATE-LINKED MOIETY X MOTIF 6"/>
    <property type="match status" value="1"/>
</dbReference>
<dbReference type="Gene3D" id="4.10.80.100">
    <property type="match status" value="1"/>
</dbReference>
<dbReference type="EMBL" id="JAGEUA010000006">
    <property type="protein sequence ID" value="KAL0974274.1"/>
    <property type="molecule type" value="Genomic_DNA"/>
</dbReference>
<evidence type="ECO:0000256" key="3">
    <source>
        <dbReference type="ARBA" id="ARBA00022490"/>
    </source>
</evidence>
<comment type="subcellular location">
    <subcellularLocation>
        <location evidence="9">Cytoplasm</location>
    </subcellularLocation>
    <subcellularLocation>
        <location evidence="1 9">Nucleus</location>
    </subcellularLocation>
    <subcellularLocation>
        <location evidence="9">Mitochondrion</location>
    </subcellularLocation>
</comment>
<dbReference type="PROSITE" id="PS00893">
    <property type="entry name" value="NUDIX_BOX"/>
    <property type="match status" value="1"/>
</dbReference>
<dbReference type="InterPro" id="IPR015797">
    <property type="entry name" value="NUDIX_hydrolase-like_dom_sf"/>
</dbReference>
<evidence type="ECO:0000256" key="8">
    <source>
        <dbReference type="ARBA" id="ARBA00068898"/>
    </source>
</evidence>
<evidence type="ECO:0000259" key="10">
    <source>
        <dbReference type="PROSITE" id="PS51462"/>
    </source>
</evidence>
<dbReference type="AlphaFoldDB" id="A0ABD0WL66"/>
<evidence type="ECO:0000256" key="5">
    <source>
        <dbReference type="ARBA" id="ARBA00023128"/>
    </source>
</evidence>
<protein>
    <recommendedName>
        <fullName evidence="8 9">Nucleoside diphosphate-linked moiety X motif 6</fullName>
        <shortName evidence="9">Nudix motif 6</shortName>
        <ecNumber evidence="9">3.6.1.-</ecNumber>
    </recommendedName>
</protein>
<organism evidence="11 12">
    <name type="scientific">Umbra pygmaea</name>
    <name type="common">Eastern mudminnow</name>
    <dbReference type="NCBI Taxonomy" id="75934"/>
    <lineage>
        <taxon>Eukaryota</taxon>
        <taxon>Metazoa</taxon>
        <taxon>Chordata</taxon>
        <taxon>Craniata</taxon>
        <taxon>Vertebrata</taxon>
        <taxon>Euteleostomi</taxon>
        <taxon>Actinopterygii</taxon>
        <taxon>Neopterygii</taxon>
        <taxon>Teleostei</taxon>
        <taxon>Protacanthopterygii</taxon>
        <taxon>Esociformes</taxon>
        <taxon>Umbridae</taxon>
        <taxon>Umbra</taxon>
    </lineage>
</organism>
<evidence type="ECO:0000256" key="4">
    <source>
        <dbReference type="ARBA" id="ARBA00022801"/>
    </source>
</evidence>
<name>A0ABD0WL66_UMBPY</name>
<keyword evidence="5 9" id="KW-0496">Mitochondrion</keyword>
<keyword evidence="6 9" id="KW-0539">Nucleus</keyword>
<dbReference type="PROSITE" id="PS51462">
    <property type="entry name" value="NUDIX"/>
    <property type="match status" value="1"/>
</dbReference>
<dbReference type="Proteomes" id="UP001557470">
    <property type="component" value="Unassembled WGS sequence"/>
</dbReference>
<keyword evidence="4 9" id="KW-0378">Hydrolase</keyword>
<dbReference type="FunFam" id="3.90.79.10:FF:000027">
    <property type="entry name" value="nucleoside diphosphate-linked moiety X motif 6"/>
    <property type="match status" value="1"/>
</dbReference>
<dbReference type="PANTHER" id="PTHR13994">
    <property type="entry name" value="NUDIX HYDROLASE RELATED"/>
    <property type="match status" value="1"/>
</dbReference>
<evidence type="ECO:0000313" key="11">
    <source>
        <dbReference type="EMBL" id="KAL0974274.1"/>
    </source>
</evidence>
<comment type="caution">
    <text evidence="11">The sequence shown here is derived from an EMBL/GenBank/DDBJ whole genome shotgun (WGS) entry which is preliminary data.</text>
</comment>
<proteinExistence type="inferred from homology"/>
<comment type="similarity">
    <text evidence="2 9">Belongs to the Nudix hydrolase family.</text>
</comment>
<sequence>MASLTHKLHYFLRNALANQICFLHTTRCVRAFTHSTRRLQLYTDQGTHANVLIGKVDRFGGVTVVLGESDITSEISDGGFSKLLRDSLVQWRTEGRVAVWLHVPLSLSRFAAVASAHGFTYHHAHQDKATLALWLPAGPSRLPGFATHQIGVAGAVVDESNGKVLVVQDKNKTVNAWKFPGGLSEPGENIGTTAVREVFEETGVRSEFKSLLSIRQQHDHPGAFGLSDMYVVCRLSPLTYDINFCTQECLRCEWLELAKLADTNATTPITSRLAKLLLHGLNRGFDKIDLLMEELPAIYSGRFYQLYHRALPQALKQKG</sequence>
<dbReference type="GO" id="GO:0005739">
    <property type="term" value="C:mitochondrion"/>
    <property type="evidence" value="ECO:0007669"/>
    <property type="project" value="UniProtKB-SubCell"/>
</dbReference>
<evidence type="ECO:0000256" key="1">
    <source>
        <dbReference type="ARBA" id="ARBA00004123"/>
    </source>
</evidence>
<reference evidence="11 12" key="1">
    <citation type="submission" date="2024-06" db="EMBL/GenBank/DDBJ databases">
        <authorList>
            <person name="Pan Q."/>
            <person name="Wen M."/>
            <person name="Jouanno E."/>
            <person name="Zahm M."/>
            <person name="Klopp C."/>
            <person name="Cabau C."/>
            <person name="Louis A."/>
            <person name="Berthelot C."/>
            <person name="Parey E."/>
            <person name="Roest Crollius H."/>
            <person name="Montfort J."/>
            <person name="Robinson-Rechavi M."/>
            <person name="Bouchez O."/>
            <person name="Lampietro C."/>
            <person name="Lopez Roques C."/>
            <person name="Donnadieu C."/>
            <person name="Postlethwait J."/>
            <person name="Bobe J."/>
            <person name="Verreycken H."/>
            <person name="Guiguen Y."/>
        </authorList>
    </citation>
    <scope>NUCLEOTIDE SEQUENCE [LARGE SCALE GENOMIC DNA]</scope>
    <source>
        <strain evidence="11">Up_M1</strain>
        <tissue evidence="11">Testis</tissue>
    </source>
</reference>
<dbReference type="CDD" id="cd04670">
    <property type="entry name" value="NUDIX_ASFGF2_Nudt6"/>
    <property type="match status" value="1"/>
</dbReference>
<dbReference type="EC" id="3.6.1.-" evidence="9"/>
<evidence type="ECO:0000256" key="7">
    <source>
        <dbReference type="ARBA" id="ARBA00057091"/>
    </source>
</evidence>
<dbReference type="GO" id="GO:0005634">
    <property type="term" value="C:nucleus"/>
    <property type="evidence" value="ECO:0007669"/>
    <property type="project" value="UniProtKB-SubCell"/>
</dbReference>
<keyword evidence="12" id="KW-1185">Reference proteome</keyword>
<accession>A0ABD0WL66</accession>
<evidence type="ECO:0000313" key="12">
    <source>
        <dbReference type="Proteomes" id="UP001557470"/>
    </source>
</evidence>
<dbReference type="Gene3D" id="3.90.79.10">
    <property type="entry name" value="Nucleoside Triphosphate Pyrophosphohydrolase"/>
    <property type="match status" value="1"/>
</dbReference>
<evidence type="ECO:0000256" key="2">
    <source>
        <dbReference type="ARBA" id="ARBA00005582"/>
    </source>
</evidence>
<evidence type="ECO:0000256" key="9">
    <source>
        <dbReference type="RuleBase" id="RU368106"/>
    </source>
</evidence>
<dbReference type="GO" id="GO:0016787">
    <property type="term" value="F:hydrolase activity"/>
    <property type="evidence" value="ECO:0007669"/>
    <property type="project" value="UniProtKB-KW"/>
</dbReference>
<evidence type="ECO:0000256" key="6">
    <source>
        <dbReference type="ARBA" id="ARBA00023242"/>
    </source>
</evidence>
<dbReference type="InterPro" id="IPR003293">
    <property type="entry name" value="Nudix_hydrolase6-like"/>
</dbReference>
<dbReference type="Gene3D" id="3.40.630.30">
    <property type="match status" value="1"/>
</dbReference>
<dbReference type="InterPro" id="IPR040618">
    <property type="entry name" value="Pre-Nudix"/>
</dbReference>
<keyword evidence="3 9" id="KW-0963">Cytoplasm</keyword>
<dbReference type="InterPro" id="IPR020084">
    <property type="entry name" value="NUDIX_hydrolase_CS"/>
</dbReference>
<feature type="domain" description="Nudix hydrolase" evidence="10">
    <location>
        <begin position="147"/>
        <end position="277"/>
    </location>
</feature>
<dbReference type="FunFam" id="3.40.630.30:FF:000062">
    <property type="entry name" value="Nucleoside diphosphate-linked moiety X motif 6"/>
    <property type="match status" value="1"/>
</dbReference>
<comment type="function">
    <text evidence="7 9">May contribute to the regulation of cell proliferation.</text>
</comment>
<dbReference type="Pfam" id="PF18290">
    <property type="entry name" value="Nudix_hydro"/>
    <property type="match status" value="1"/>
</dbReference>
<dbReference type="PRINTS" id="PR01356">
    <property type="entry name" value="GFGPROTEIN"/>
</dbReference>
<dbReference type="InterPro" id="IPR000086">
    <property type="entry name" value="NUDIX_hydrolase_dom"/>
</dbReference>
<dbReference type="Pfam" id="PF00293">
    <property type="entry name" value="NUDIX"/>
    <property type="match status" value="1"/>
</dbReference>
<comment type="subunit">
    <text evidence="9">Monomer and homodimer.</text>
</comment>
<gene>
    <name evidence="11" type="ORF">UPYG_G00218080</name>
</gene>
<dbReference type="SUPFAM" id="SSF55811">
    <property type="entry name" value="Nudix"/>
    <property type="match status" value="1"/>
</dbReference>